<gene>
    <name evidence="1" type="ORF">NQD44_04620</name>
</gene>
<dbReference type="Proteomes" id="UP001206089">
    <property type="component" value="Unassembled WGS sequence"/>
</dbReference>
<protein>
    <submittedName>
        <fullName evidence="1">Uncharacterized protein</fullName>
    </submittedName>
</protein>
<accession>A0AAW5LK11</accession>
<name>A0AAW5LK11_STRSU</name>
<reference evidence="1" key="1">
    <citation type="submission" date="2022-07" db="EMBL/GenBank/DDBJ databases">
        <authorList>
            <person name="Peng Z."/>
        </authorList>
    </citation>
    <scope>NUCLEOTIDE SEQUENCE</scope>
    <source>
        <strain evidence="1">2022WUSS069</strain>
    </source>
</reference>
<proteinExistence type="predicted"/>
<sequence>MLRPILLKDFETFVGDFLAGFDVDTFFLDEINSIVRDASS</sequence>
<organism evidence="1 2">
    <name type="scientific">Streptococcus suis</name>
    <dbReference type="NCBI Taxonomy" id="1307"/>
    <lineage>
        <taxon>Bacteria</taxon>
        <taxon>Bacillati</taxon>
        <taxon>Bacillota</taxon>
        <taxon>Bacilli</taxon>
        <taxon>Lactobacillales</taxon>
        <taxon>Streptococcaceae</taxon>
        <taxon>Streptococcus</taxon>
    </lineage>
</organism>
<evidence type="ECO:0000313" key="2">
    <source>
        <dbReference type="Proteomes" id="UP001206089"/>
    </source>
</evidence>
<dbReference type="AlphaFoldDB" id="A0AAW5LK11"/>
<comment type="caution">
    <text evidence="1">The sequence shown here is derived from an EMBL/GenBank/DDBJ whole genome shotgun (WGS) entry which is preliminary data.</text>
</comment>
<dbReference type="RefSeq" id="WP_257048777.1">
    <property type="nucleotide sequence ID" value="NZ_CEER01000065.1"/>
</dbReference>
<evidence type="ECO:0000313" key="1">
    <source>
        <dbReference type="EMBL" id="MCR1232410.1"/>
    </source>
</evidence>
<dbReference type="EMBL" id="JANJPK010000009">
    <property type="protein sequence ID" value="MCR1232410.1"/>
    <property type="molecule type" value="Genomic_DNA"/>
</dbReference>